<name>A0A210Q8X2_MIZYE</name>
<dbReference type="PANTHER" id="PTHR43779:SF3">
    <property type="entry name" value="(3R)-3-[(CARBOXYMETHYL)AMINO]FATTY ACID OXYGENASE_DECARBOXYLASE"/>
    <property type="match status" value="1"/>
</dbReference>
<dbReference type="CDD" id="cd00037">
    <property type="entry name" value="CLECT"/>
    <property type="match status" value="1"/>
</dbReference>
<keyword evidence="5" id="KW-0408">Iron</keyword>
<accession>A0A210Q8X2</accession>
<evidence type="ECO:0000256" key="6">
    <source>
        <dbReference type="SAM" id="SignalP"/>
    </source>
</evidence>
<dbReference type="SUPFAM" id="SSF56436">
    <property type="entry name" value="C-type lectin-like"/>
    <property type="match status" value="1"/>
</dbReference>
<dbReference type="InterPro" id="IPR051178">
    <property type="entry name" value="TfdA_dioxygenase"/>
</dbReference>
<evidence type="ECO:0000313" key="8">
    <source>
        <dbReference type="EMBL" id="OWF45165.1"/>
    </source>
</evidence>
<dbReference type="InterPro" id="IPR016187">
    <property type="entry name" value="CTDL_fold"/>
</dbReference>
<dbReference type="SMART" id="SM00034">
    <property type="entry name" value="CLECT"/>
    <property type="match status" value="1"/>
</dbReference>
<keyword evidence="9" id="KW-1185">Reference proteome</keyword>
<evidence type="ECO:0000256" key="1">
    <source>
        <dbReference type="ARBA" id="ARBA00005896"/>
    </source>
</evidence>
<protein>
    <submittedName>
        <fullName evidence="8">Mannose-binding protein C</fullName>
    </submittedName>
</protein>
<dbReference type="SUPFAM" id="SSF51197">
    <property type="entry name" value="Clavaminate synthase-like"/>
    <property type="match status" value="1"/>
</dbReference>
<evidence type="ECO:0000313" key="9">
    <source>
        <dbReference type="Proteomes" id="UP000242188"/>
    </source>
</evidence>
<feature type="chain" id="PRO_5013301486" evidence="6">
    <location>
        <begin position="21"/>
        <end position="488"/>
    </location>
</feature>
<organism evidence="8 9">
    <name type="scientific">Mizuhopecten yessoensis</name>
    <name type="common">Japanese scallop</name>
    <name type="synonym">Patinopecten yessoensis</name>
    <dbReference type="NCBI Taxonomy" id="6573"/>
    <lineage>
        <taxon>Eukaryota</taxon>
        <taxon>Metazoa</taxon>
        <taxon>Spiralia</taxon>
        <taxon>Lophotrochozoa</taxon>
        <taxon>Mollusca</taxon>
        <taxon>Bivalvia</taxon>
        <taxon>Autobranchia</taxon>
        <taxon>Pteriomorphia</taxon>
        <taxon>Pectinida</taxon>
        <taxon>Pectinoidea</taxon>
        <taxon>Pectinidae</taxon>
        <taxon>Mizuhopecten</taxon>
    </lineage>
</organism>
<dbReference type="InterPro" id="IPR003819">
    <property type="entry name" value="TauD/TfdA-like"/>
</dbReference>
<sequence>MERFTWTAVILLVKLVVTSAETNCDQSSSVWLQDRENGVGCEDQFPSCGYTLRPLTDVFGAEVVDVDLSSLDSSCASALRQEAYMYKFLLFRDQDLSWQDQIRFTELMGTPFMETAAVNRKFHPKVPDGRLGYFSNDPNEGLQGQGTEGWHVDGNIVSVPHKFTIIYCVSASKNGPTLLVPLKQIVDMLSPEERTFLDTISFVSGHNSSVVNPLIYKHPDTGEDTIMLALGILSGNYIQKQENGEEKVLSKDETKYIQDILEAKILGSNLIYSHQYKSKDLLLLNNPSIAHIAGPGSQSAVEFSGLRLMHRSTVRGEKPPSKKTSIQYACDTFAPHEDGYCLFSLKDSVFYPRYGVFDTKDVARQRCEGVNAHADLAVIPNKKWNDVAKKIIARTRVPHWINGTNSSDDYVFWSDIKSEFTNWNEGQPNDNDGPEECVMVGPFGAWYDIPCAPNSKEGADPGPVITWEDGVRRKYNVFPLCGVKEVHL</sequence>
<dbReference type="Pfam" id="PF00059">
    <property type="entry name" value="Lectin_C"/>
    <property type="match status" value="1"/>
</dbReference>
<comment type="similarity">
    <text evidence="1">Belongs to the TfdA dioxygenase family.</text>
</comment>
<dbReference type="OrthoDB" id="10255512at2759"/>
<dbReference type="PROSITE" id="PS50041">
    <property type="entry name" value="C_TYPE_LECTIN_2"/>
    <property type="match status" value="1"/>
</dbReference>
<dbReference type="Gene3D" id="3.10.100.10">
    <property type="entry name" value="Mannose-Binding Protein A, subunit A"/>
    <property type="match status" value="1"/>
</dbReference>
<evidence type="ECO:0000256" key="3">
    <source>
        <dbReference type="ARBA" id="ARBA00022964"/>
    </source>
</evidence>
<dbReference type="Proteomes" id="UP000242188">
    <property type="component" value="Unassembled WGS sequence"/>
</dbReference>
<dbReference type="GO" id="GO:0046872">
    <property type="term" value="F:metal ion binding"/>
    <property type="evidence" value="ECO:0007669"/>
    <property type="project" value="UniProtKB-KW"/>
</dbReference>
<dbReference type="EMBL" id="NEDP02004556">
    <property type="protein sequence ID" value="OWF45165.1"/>
    <property type="molecule type" value="Genomic_DNA"/>
</dbReference>
<dbReference type="InterPro" id="IPR042098">
    <property type="entry name" value="TauD-like_sf"/>
</dbReference>
<keyword evidence="3" id="KW-0223">Dioxygenase</keyword>
<feature type="signal peptide" evidence="6">
    <location>
        <begin position="1"/>
        <end position="20"/>
    </location>
</feature>
<dbReference type="AlphaFoldDB" id="A0A210Q8X2"/>
<dbReference type="Gene3D" id="3.60.130.10">
    <property type="entry name" value="Clavaminate synthase-like"/>
    <property type="match status" value="1"/>
</dbReference>
<gene>
    <name evidence="8" type="ORF">KP79_PYT23629</name>
</gene>
<dbReference type="Pfam" id="PF02668">
    <property type="entry name" value="TauD"/>
    <property type="match status" value="1"/>
</dbReference>
<dbReference type="InterPro" id="IPR016186">
    <property type="entry name" value="C-type_lectin-like/link_sf"/>
</dbReference>
<evidence type="ECO:0000256" key="4">
    <source>
        <dbReference type="ARBA" id="ARBA00023002"/>
    </source>
</evidence>
<reference evidence="8 9" key="1">
    <citation type="journal article" date="2017" name="Nat. Ecol. Evol.">
        <title>Scallop genome provides insights into evolution of bilaterian karyotype and development.</title>
        <authorList>
            <person name="Wang S."/>
            <person name="Zhang J."/>
            <person name="Jiao W."/>
            <person name="Li J."/>
            <person name="Xun X."/>
            <person name="Sun Y."/>
            <person name="Guo X."/>
            <person name="Huan P."/>
            <person name="Dong B."/>
            <person name="Zhang L."/>
            <person name="Hu X."/>
            <person name="Sun X."/>
            <person name="Wang J."/>
            <person name="Zhao C."/>
            <person name="Wang Y."/>
            <person name="Wang D."/>
            <person name="Huang X."/>
            <person name="Wang R."/>
            <person name="Lv J."/>
            <person name="Li Y."/>
            <person name="Zhang Z."/>
            <person name="Liu B."/>
            <person name="Lu W."/>
            <person name="Hui Y."/>
            <person name="Liang J."/>
            <person name="Zhou Z."/>
            <person name="Hou R."/>
            <person name="Li X."/>
            <person name="Liu Y."/>
            <person name="Li H."/>
            <person name="Ning X."/>
            <person name="Lin Y."/>
            <person name="Zhao L."/>
            <person name="Xing Q."/>
            <person name="Dou J."/>
            <person name="Li Y."/>
            <person name="Mao J."/>
            <person name="Guo H."/>
            <person name="Dou H."/>
            <person name="Li T."/>
            <person name="Mu C."/>
            <person name="Jiang W."/>
            <person name="Fu Q."/>
            <person name="Fu X."/>
            <person name="Miao Y."/>
            <person name="Liu J."/>
            <person name="Yu Q."/>
            <person name="Li R."/>
            <person name="Liao H."/>
            <person name="Li X."/>
            <person name="Kong Y."/>
            <person name="Jiang Z."/>
            <person name="Chourrout D."/>
            <person name="Li R."/>
            <person name="Bao Z."/>
        </authorList>
    </citation>
    <scope>NUCLEOTIDE SEQUENCE [LARGE SCALE GENOMIC DNA]</scope>
    <source>
        <strain evidence="8 9">PY_sf001</strain>
    </source>
</reference>
<feature type="domain" description="C-type lectin" evidence="7">
    <location>
        <begin position="363"/>
        <end position="451"/>
    </location>
</feature>
<dbReference type="GO" id="GO:0051213">
    <property type="term" value="F:dioxygenase activity"/>
    <property type="evidence" value="ECO:0007669"/>
    <property type="project" value="UniProtKB-KW"/>
</dbReference>
<dbReference type="InterPro" id="IPR001304">
    <property type="entry name" value="C-type_lectin-like"/>
</dbReference>
<evidence type="ECO:0000256" key="2">
    <source>
        <dbReference type="ARBA" id="ARBA00022723"/>
    </source>
</evidence>
<keyword evidence="2" id="KW-0479">Metal-binding</keyword>
<comment type="caution">
    <text evidence="8">The sequence shown here is derived from an EMBL/GenBank/DDBJ whole genome shotgun (WGS) entry which is preliminary data.</text>
</comment>
<proteinExistence type="inferred from homology"/>
<dbReference type="PANTHER" id="PTHR43779">
    <property type="entry name" value="DIOXYGENASE RV0097-RELATED"/>
    <property type="match status" value="1"/>
</dbReference>
<evidence type="ECO:0000259" key="7">
    <source>
        <dbReference type="PROSITE" id="PS50041"/>
    </source>
</evidence>
<keyword evidence="4" id="KW-0560">Oxidoreductase</keyword>
<keyword evidence="6" id="KW-0732">Signal</keyword>
<evidence type="ECO:0000256" key="5">
    <source>
        <dbReference type="ARBA" id="ARBA00023004"/>
    </source>
</evidence>